<dbReference type="SUPFAM" id="SSF50978">
    <property type="entry name" value="WD40 repeat-like"/>
    <property type="match status" value="1"/>
</dbReference>
<dbReference type="InterPro" id="IPR052416">
    <property type="entry name" value="GTF3C_component"/>
</dbReference>
<evidence type="ECO:0000256" key="3">
    <source>
        <dbReference type="ARBA" id="ARBA00023242"/>
    </source>
</evidence>
<gene>
    <name evidence="5" type="ORF">BZG36_00033</name>
</gene>
<dbReference type="InterPro" id="IPR015943">
    <property type="entry name" value="WD40/YVTN_repeat-like_dom_sf"/>
</dbReference>
<protein>
    <submittedName>
        <fullName evidence="5">Uncharacterized protein</fullName>
    </submittedName>
</protein>
<keyword evidence="2" id="KW-0804">Transcription</keyword>
<evidence type="ECO:0000313" key="6">
    <source>
        <dbReference type="Proteomes" id="UP000242875"/>
    </source>
</evidence>
<evidence type="ECO:0000313" key="5">
    <source>
        <dbReference type="EMBL" id="OZJ06997.1"/>
    </source>
</evidence>
<keyword evidence="6" id="KW-1185">Reference proteome</keyword>
<comment type="subcellular location">
    <subcellularLocation>
        <location evidence="1">Nucleus</location>
    </subcellularLocation>
</comment>
<feature type="region of interest" description="Disordered" evidence="4">
    <location>
        <begin position="28"/>
        <end position="121"/>
    </location>
</feature>
<reference evidence="5 6" key="1">
    <citation type="journal article" date="2017" name="Mycologia">
        <title>Bifiguratus adelaidae, gen. et sp. nov., a new member of Mucoromycotina in endophytic and soil-dwelling habitats.</title>
        <authorList>
            <person name="Torres-Cruz T.J."/>
            <person name="Billingsley Tobias T.L."/>
            <person name="Almatruk M."/>
            <person name="Hesse C."/>
            <person name="Kuske C.R."/>
            <person name="Desiro A."/>
            <person name="Benucci G.M."/>
            <person name="Bonito G."/>
            <person name="Stajich J.E."/>
            <person name="Dunlap C."/>
            <person name="Arnold A.E."/>
            <person name="Porras-Alfaro A."/>
        </authorList>
    </citation>
    <scope>NUCLEOTIDE SEQUENCE [LARGE SCALE GENOMIC DNA]</scope>
    <source>
        <strain evidence="5 6">AZ0501</strain>
    </source>
</reference>
<feature type="region of interest" description="Disordered" evidence="4">
    <location>
        <begin position="1"/>
        <end position="20"/>
    </location>
</feature>
<dbReference type="GO" id="GO:0006383">
    <property type="term" value="P:transcription by RNA polymerase III"/>
    <property type="evidence" value="ECO:0007669"/>
    <property type="project" value="TreeGrafter"/>
</dbReference>
<feature type="compositionally biased region" description="Acidic residues" evidence="4">
    <location>
        <begin position="60"/>
        <end position="72"/>
    </location>
</feature>
<evidence type="ECO:0000256" key="2">
    <source>
        <dbReference type="ARBA" id="ARBA00023163"/>
    </source>
</evidence>
<dbReference type="AlphaFoldDB" id="A0A261Y8P7"/>
<sequence>MRLRTRSERPSYANDGIDLELDEELAKVLNEEDNEAAGNGGKTSKGKGKQGRRRKATQESSDEEFAEEDQQLSEESAVSEGVPEDEDDEIVSDPEPADEERPRGKAKAQASAPRKYKRTHREAFEGPIAAWEDSVSGPRAEDIIDLDEIDGLMTHESIQCRLEDWHVLSEEDGKTYLPDRQTAISVRIGRDPTPVDLETLQSIALDGRVPNKRGFVINTGGSIWALDWCPKVKGQEEKMKRQYLAVAGYQGTMEENHIVGATGVGKNAIQIWSVPTSEGNEVPRLELCICHDFGWVWNMKWCPYGAYEVPGKSDSSPSTIAKLGILAVAFGDGIVRLYTVPHPLNLSQTIEEQYGDGGMEVDAPSDTLFVSCPKSLVELGKPKPCQWTLCWAGVNRLLTGDVYGRVFLWDIERASRNNDDHPQPTFMVQAHEGCVRSIAVNCLRDPVYFTTAGFDGKVVVFDMRDPWTPMIVSRQRTLQHTVAWPTRADKIAAMTQDESIKKIFLTPGPMCKASITLVSMDGVTWMLASAQRHCYVAGVTNTGLLRMVNFYRDRNKYWLPVSVTLYKLEYNRSTSTFRYVDAIPLNPEPKATSSAFHTLLSKQEVSLQTVAWNPNADTASWIASGGVAGLCRIEETLQE</sequence>
<dbReference type="InterPro" id="IPR001680">
    <property type="entry name" value="WD40_rpt"/>
</dbReference>
<keyword evidence="3" id="KW-0539">Nucleus</keyword>
<name>A0A261Y8P7_9FUNG</name>
<dbReference type="InterPro" id="IPR036322">
    <property type="entry name" value="WD40_repeat_dom_sf"/>
</dbReference>
<evidence type="ECO:0000256" key="1">
    <source>
        <dbReference type="ARBA" id="ARBA00004123"/>
    </source>
</evidence>
<dbReference type="SMART" id="SM00320">
    <property type="entry name" value="WD40"/>
    <property type="match status" value="5"/>
</dbReference>
<accession>A0A261Y8P7</accession>
<proteinExistence type="predicted"/>
<organism evidence="5 6">
    <name type="scientific">Bifiguratus adelaidae</name>
    <dbReference type="NCBI Taxonomy" id="1938954"/>
    <lineage>
        <taxon>Eukaryota</taxon>
        <taxon>Fungi</taxon>
        <taxon>Fungi incertae sedis</taxon>
        <taxon>Mucoromycota</taxon>
        <taxon>Mucoromycotina</taxon>
        <taxon>Endogonomycetes</taxon>
        <taxon>Endogonales</taxon>
        <taxon>Endogonales incertae sedis</taxon>
        <taxon>Bifiguratus</taxon>
    </lineage>
</organism>
<feature type="compositionally biased region" description="Basic residues" evidence="4">
    <location>
        <begin position="44"/>
        <end position="55"/>
    </location>
</feature>
<comment type="caution">
    <text evidence="5">The sequence shown here is derived from an EMBL/GenBank/DDBJ whole genome shotgun (WGS) entry which is preliminary data.</text>
</comment>
<feature type="compositionally biased region" description="Acidic residues" evidence="4">
    <location>
        <begin position="82"/>
        <end position="98"/>
    </location>
</feature>
<dbReference type="OrthoDB" id="4703at2759"/>
<dbReference type="EMBL" id="MVBO01000001">
    <property type="protein sequence ID" value="OZJ06997.1"/>
    <property type="molecule type" value="Genomic_DNA"/>
</dbReference>
<dbReference type="GO" id="GO:0005634">
    <property type="term" value="C:nucleus"/>
    <property type="evidence" value="ECO:0007669"/>
    <property type="project" value="UniProtKB-SubCell"/>
</dbReference>
<evidence type="ECO:0000256" key="4">
    <source>
        <dbReference type="SAM" id="MobiDB-lite"/>
    </source>
</evidence>
<dbReference type="Proteomes" id="UP000242875">
    <property type="component" value="Unassembled WGS sequence"/>
</dbReference>
<dbReference type="Gene3D" id="2.130.10.10">
    <property type="entry name" value="YVTN repeat-like/Quinoprotein amine dehydrogenase"/>
    <property type="match status" value="2"/>
</dbReference>
<dbReference type="PANTHER" id="PTHR15052:SF2">
    <property type="entry name" value="GENERAL TRANSCRIPTION FACTOR 3C POLYPEPTIDE 2"/>
    <property type="match status" value="1"/>
</dbReference>
<dbReference type="GO" id="GO:0000127">
    <property type="term" value="C:transcription factor TFIIIC complex"/>
    <property type="evidence" value="ECO:0007669"/>
    <property type="project" value="TreeGrafter"/>
</dbReference>
<dbReference type="PANTHER" id="PTHR15052">
    <property type="entry name" value="RNA POLYMERASE III TRANSCRIPTION INITIATION FACTOR COMPLEX SUBUNIT"/>
    <property type="match status" value="1"/>
</dbReference>